<gene>
    <name evidence="1" type="ORF">ACFFIZ_18020</name>
</gene>
<keyword evidence="2" id="KW-1185">Reference proteome</keyword>
<name>A0ABV6CN43_9RHOB</name>
<evidence type="ECO:0000313" key="2">
    <source>
        <dbReference type="Proteomes" id="UP001589795"/>
    </source>
</evidence>
<accession>A0ABV6CN43</accession>
<evidence type="ECO:0000313" key="1">
    <source>
        <dbReference type="EMBL" id="MFC0202150.1"/>
    </source>
</evidence>
<organism evidence="1 2">
    <name type="scientific">Paracoccus rhizosphaerae</name>
    <dbReference type="NCBI Taxonomy" id="1133347"/>
    <lineage>
        <taxon>Bacteria</taxon>
        <taxon>Pseudomonadati</taxon>
        <taxon>Pseudomonadota</taxon>
        <taxon>Alphaproteobacteria</taxon>
        <taxon>Rhodobacterales</taxon>
        <taxon>Paracoccaceae</taxon>
        <taxon>Paracoccus</taxon>
    </lineage>
</organism>
<dbReference type="Proteomes" id="UP001589795">
    <property type="component" value="Unassembled WGS sequence"/>
</dbReference>
<protein>
    <recommendedName>
        <fullName evidence="3">Transposase</fullName>
    </recommendedName>
</protein>
<comment type="caution">
    <text evidence="1">The sequence shown here is derived from an EMBL/GenBank/DDBJ whole genome shotgun (WGS) entry which is preliminary data.</text>
</comment>
<dbReference type="EMBL" id="JBHLWQ010000174">
    <property type="protein sequence ID" value="MFC0202150.1"/>
    <property type="molecule type" value="Genomic_DNA"/>
</dbReference>
<proteinExistence type="predicted"/>
<evidence type="ECO:0008006" key="3">
    <source>
        <dbReference type="Google" id="ProtNLM"/>
    </source>
</evidence>
<sequence length="51" mass="5561">MTMIHQWKNALLDGAADIFERGSRKPAEADDETVRSLHAKIGELAVANDAP</sequence>
<reference evidence="1 2" key="1">
    <citation type="submission" date="2024-09" db="EMBL/GenBank/DDBJ databases">
        <authorList>
            <person name="Sun Q."/>
            <person name="Mori K."/>
        </authorList>
    </citation>
    <scope>NUCLEOTIDE SEQUENCE [LARGE SCALE GENOMIC DNA]</scope>
    <source>
        <strain evidence="1 2">CCM 7904</strain>
    </source>
</reference>
<dbReference type="RefSeq" id="WP_265508512.1">
    <property type="nucleotide sequence ID" value="NZ_JAOTBE010000082.1"/>
</dbReference>